<dbReference type="InterPro" id="IPR050439">
    <property type="entry name" value="ADAMTS_ADAMTS-like"/>
</dbReference>
<gene>
    <name evidence="8" type="ORF">Bpfe_020251</name>
</gene>
<dbReference type="Proteomes" id="UP001233172">
    <property type="component" value="Unassembled WGS sequence"/>
</dbReference>
<dbReference type="InterPro" id="IPR036383">
    <property type="entry name" value="TSP1_rpt_sf"/>
</dbReference>
<dbReference type="PROSITE" id="PS50092">
    <property type="entry name" value="TSP1"/>
    <property type="match status" value="3"/>
</dbReference>
<evidence type="ECO:0000256" key="7">
    <source>
        <dbReference type="SAM" id="SignalP"/>
    </source>
</evidence>
<feature type="disulfide bond" evidence="6">
    <location>
        <begin position="43"/>
        <end position="76"/>
    </location>
</feature>
<comment type="caution">
    <text evidence="8">The sequence shown here is derived from an EMBL/GenBank/DDBJ whole genome shotgun (WGS) entry which is preliminary data.</text>
</comment>
<dbReference type="GO" id="GO:0006508">
    <property type="term" value="P:proteolysis"/>
    <property type="evidence" value="ECO:0007669"/>
    <property type="project" value="TreeGrafter"/>
</dbReference>
<reference evidence="8" key="2">
    <citation type="submission" date="2023-04" db="EMBL/GenBank/DDBJ databases">
        <authorList>
            <person name="Bu L."/>
            <person name="Lu L."/>
            <person name="Laidemitt M.R."/>
            <person name="Zhang S.M."/>
            <person name="Mutuku M."/>
            <person name="Mkoji G."/>
            <person name="Steinauer M."/>
            <person name="Loker E.S."/>
        </authorList>
    </citation>
    <scope>NUCLEOTIDE SEQUENCE</scope>
    <source>
        <strain evidence="8">KasaAsao</strain>
        <tissue evidence="8">Whole Snail</tissue>
    </source>
</reference>
<keyword evidence="9" id="KW-1185">Reference proteome</keyword>
<evidence type="ECO:0000256" key="1">
    <source>
        <dbReference type="ARBA" id="ARBA00004613"/>
    </source>
</evidence>
<evidence type="ECO:0000313" key="8">
    <source>
        <dbReference type="EMBL" id="KAK0050367.1"/>
    </source>
</evidence>
<keyword evidence="4" id="KW-0677">Repeat</keyword>
<feature type="signal peptide" evidence="7">
    <location>
        <begin position="1"/>
        <end position="25"/>
    </location>
</feature>
<comment type="subcellular location">
    <subcellularLocation>
        <location evidence="1">Secreted</location>
    </subcellularLocation>
</comment>
<feature type="chain" id="PRO_5041897287" evidence="7">
    <location>
        <begin position="26"/>
        <end position="543"/>
    </location>
</feature>
<dbReference type="GO" id="GO:0005576">
    <property type="term" value="C:extracellular region"/>
    <property type="evidence" value="ECO:0007669"/>
    <property type="project" value="UniProtKB-SubCell"/>
</dbReference>
<dbReference type="GO" id="GO:0004222">
    <property type="term" value="F:metalloendopeptidase activity"/>
    <property type="evidence" value="ECO:0007669"/>
    <property type="project" value="TreeGrafter"/>
</dbReference>
<dbReference type="EMBL" id="JASAOG010000115">
    <property type="protein sequence ID" value="KAK0050367.1"/>
    <property type="molecule type" value="Genomic_DNA"/>
</dbReference>
<evidence type="ECO:0000256" key="5">
    <source>
        <dbReference type="ARBA" id="ARBA00023157"/>
    </source>
</evidence>
<dbReference type="Pfam" id="PF19030">
    <property type="entry name" value="TSP1_ADAMTS"/>
    <property type="match status" value="3"/>
</dbReference>
<feature type="disulfide bond" evidence="6">
    <location>
        <begin position="54"/>
        <end position="61"/>
    </location>
</feature>
<evidence type="ECO:0000256" key="2">
    <source>
        <dbReference type="ARBA" id="ARBA00022525"/>
    </source>
</evidence>
<keyword evidence="5 6" id="KW-1015">Disulfide bond</keyword>
<dbReference type="SUPFAM" id="SSF82895">
    <property type="entry name" value="TSP-1 type 1 repeat"/>
    <property type="match status" value="4"/>
</dbReference>
<protein>
    <submittedName>
        <fullName evidence="8">Papilin</fullName>
    </submittedName>
</protein>
<dbReference type="PANTHER" id="PTHR13723:SF281">
    <property type="entry name" value="PAPILIN"/>
    <property type="match status" value="1"/>
</dbReference>
<feature type="disulfide bond" evidence="6">
    <location>
        <begin position="39"/>
        <end position="71"/>
    </location>
</feature>
<evidence type="ECO:0000256" key="6">
    <source>
        <dbReference type="PIRSR" id="PIRSR613273-3"/>
    </source>
</evidence>
<dbReference type="Gene3D" id="2.20.100.10">
    <property type="entry name" value="Thrombospondin type-1 (TSP1) repeat"/>
    <property type="match status" value="3"/>
</dbReference>
<dbReference type="PANTHER" id="PTHR13723">
    <property type="entry name" value="ADAMTS A DISINTEGRIN AND METALLOPROTEASE WITH THROMBOSPONDIN MOTIFS PROTEASE"/>
    <property type="match status" value="1"/>
</dbReference>
<dbReference type="FunFam" id="2.20.100.10:FF:000005">
    <property type="entry name" value="ADAM metallopeptidase with thrombospondin type 1 motif 9"/>
    <property type="match status" value="1"/>
</dbReference>
<evidence type="ECO:0000256" key="3">
    <source>
        <dbReference type="ARBA" id="ARBA00022729"/>
    </source>
</evidence>
<dbReference type="GO" id="GO:0031012">
    <property type="term" value="C:extracellular matrix"/>
    <property type="evidence" value="ECO:0007669"/>
    <property type="project" value="TreeGrafter"/>
</dbReference>
<dbReference type="Gene3D" id="2.60.120.830">
    <property type="match status" value="1"/>
</dbReference>
<dbReference type="InterPro" id="IPR000884">
    <property type="entry name" value="TSP1_rpt"/>
</dbReference>
<reference evidence="8" key="1">
    <citation type="journal article" date="2023" name="PLoS Negl. Trop. Dis.">
        <title>A genome sequence for Biomphalaria pfeifferi, the major vector snail for the human-infecting parasite Schistosoma mansoni.</title>
        <authorList>
            <person name="Bu L."/>
            <person name="Lu L."/>
            <person name="Laidemitt M.R."/>
            <person name="Zhang S.M."/>
            <person name="Mutuku M."/>
            <person name="Mkoji G."/>
            <person name="Steinauer M."/>
            <person name="Loker E.S."/>
        </authorList>
    </citation>
    <scope>NUCLEOTIDE SEQUENCE</scope>
    <source>
        <strain evidence="8">KasaAsao</strain>
    </source>
</reference>
<dbReference type="InterPro" id="IPR013273">
    <property type="entry name" value="ADAMTS/ADAMTS-like"/>
</dbReference>
<dbReference type="AlphaFoldDB" id="A0AAD8B983"/>
<dbReference type="Pfam" id="PF00090">
    <property type="entry name" value="TSP_1"/>
    <property type="match status" value="1"/>
</dbReference>
<evidence type="ECO:0000256" key="4">
    <source>
        <dbReference type="ARBA" id="ARBA00022737"/>
    </source>
</evidence>
<dbReference type="PRINTS" id="PR01857">
    <property type="entry name" value="ADAMTSFAMILY"/>
</dbReference>
<keyword evidence="3 7" id="KW-0732">Signal</keyword>
<organism evidence="8 9">
    <name type="scientific">Biomphalaria pfeifferi</name>
    <name type="common">Bloodfluke planorb</name>
    <name type="synonym">Freshwater snail</name>
    <dbReference type="NCBI Taxonomy" id="112525"/>
    <lineage>
        <taxon>Eukaryota</taxon>
        <taxon>Metazoa</taxon>
        <taxon>Spiralia</taxon>
        <taxon>Lophotrochozoa</taxon>
        <taxon>Mollusca</taxon>
        <taxon>Gastropoda</taxon>
        <taxon>Heterobranchia</taxon>
        <taxon>Euthyneura</taxon>
        <taxon>Panpulmonata</taxon>
        <taxon>Hygrophila</taxon>
        <taxon>Lymnaeoidea</taxon>
        <taxon>Planorbidae</taxon>
        <taxon>Biomphalaria</taxon>
    </lineage>
</organism>
<evidence type="ECO:0000313" key="9">
    <source>
        <dbReference type="Proteomes" id="UP001233172"/>
    </source>
</evidence>
<sequence length="543" mass="59622">MVIRSIGMEFYKDLLLSFIVVSVASQDVGWSPWSDYGACSRTCGGGVRSRSRRCLEPRSGCNGESKTYQSCETQDCPVGSLDFRSQQCSSFNREDDIYGSYYDKKFPCSLYCEDQLGKVSKLRNTVIDGTSCDNEDSFGVCVAGVCTKVGCDHVIGSSKTLDECLVCGGRGENCETLSGSSMDTTLKVGEISEIATFPFGTTKLIIRVLTRRLAMIALEAGDGTSLNLTQYLFNEKLNNTVNFSGAQGKVHQLDIGFMLTARGPFVQAVHLKIQPSVQSPDVRYEYSIPSIRIVEKNPELRYSWVDGRWSSCSVTCGVGYQRRAVNCIDRSSGQTVNNDLCLAAEMPAMNQSCSNSPCRQAVDDRFKWIPGQFTDCNMACGAGHQTQRMFCLQTNLDGASAYVPDVVCMQNIGSKPVIRRACFGSETHCGRWITSSWSQCSVSCGQGRQTRSVACERIFHNEEVEENDYDASREADVEDESLCPADGRPSSQQLCNMSTCSESKEDEISIITVIHDCQTSRYGCCPDQITAALGKNFLGCDGE</sequence>
<dbReference type="GO" id="GO:0030198">
    <property type="term" value="P:extracellular matrix organization"/>
    <property type="evidence" value="ECO:0007669"/>
    <property type="project" value="InterPro"/>
</dbReference>
<name>A0AAD8B983_BIOPF</name>
<proteinExistence type="predicted"/>
<dbReference type="SMART" id="SM00209">
    <property type="entry name" value="TSP1"/>
    <property type="match status" value="3"/>
</dbReference>
<keyword evidence="2" id="KW-0964">Secreted</keyword>
<accession>A0AAD8B983</accession>